<protein>
    <submittedName>
        <fullName evidence="1">Uncharacterized protein</fullName>
    </submittedName>
</protein>
<proteinExistence type="predicted"/>
<sequence>MRKVSLTRSPPATPRVAADPRDCARRAGPVAQRQVDCTVFSGHAEQDLLQPERAENHLCVTHLTAPDPLMQYGRFDGDR</sequence>
<accession>E5ASR5</accession>
<dbReference type="HOGENOM" id="CLU_2599329_0_0_4"/>
<reference evidence="1 2" key="1">
    <citation type="journal article" date="2011" name="J. Bacteriol.">
        <title>Complete genome sequence of Burkholderia rhizoxinica, an endosymbiont of Rhizopus microsporus.</title>
        <authorList>
            <person name="Lackner G."/>
            <person name="Moebius N."/>
            <person name="Partida-Martinez L."/>
            <person name="Hertweck C."/>
        </authorList>
    </citation>
    <scope>NUCLEOTIDE SEQUENCE [LARGE SCALE GENOMIC DNA]</scope>
    <source>
        <strain evidence="2">DSM 19002 / CIP 109453 / HKI 454</strain>
    </source>
</reference>
<gene>
    <name evidence="1" type="ordered locus">RBRH_02556</name>
</gene>
<dbReference type="AlphaFoldDB" id="E5ASR5"/>
<dbReference type="KEGG" id="brh:RBRH_02556"/>
<evidence type="ECO:0000313" key="2">
    <source>
        <dbReference type="Proteomes" id="UP000007437"/>
    </source>
</evidence>
<dbReference type="EMBL" id="FR687359">
    <property type="protein sequence ID" value="CBW75647.1"/>
    <property type="molecule type" value="Genomic_DNA"/>
</dbReference>
<name>E5ASR5_MYCRK</name>
<dbReference type="STRING" id="882378.RBRH_02556"/>
<organism evidence="1 2">
    <name type="scientific">Mycetohabitans rhizoxinica (strain DSM 19002 / CIP 109453 / HKI 454)</name>
    <name type="common">Paraburkholderia rhizoxinica</name>
    <dbReference type="NCBI Taxonomy" id="882378"/>
    <lineage>
        <taxon>Bacteria</taxon>
        <taxon>Pseudomonadati</taxon>
        <taxon>Pseudomonadota</taxon>
        <taxon>Betaproteobacteria</taxon>
        <taxon>Burkholderiales</taxon>
        <taxon>Burkholderiaceae</taxon>
        <taxon>Mycetohabitans</taxon>
    </lineage>
</organism>
<evidence type="ECO:0000313" key="1">
    <source>
        <dbReference type="EMBL" id="CBW75647.1"/>
    </source>
</evidence>
<dbReference type="Proteomes" id="UP000007437">
    <property type="component" value="Chromosome"/>
</dbReference>